<evidence type="ECO:0000313" key="3">
    <source>
        <dbReference type="WBParaSite" id="L893_g23731.t1"/>
    </source>
</evidence>
<reference evidence="3" key="1">
    <citation type="submission" date="2016-11" db="UniProtKB">
        <authorList>
            <consortium name="WormBaseParasite"/>
        </authorList>
    </citation>
    <scope>IDENTIFICATION</scope>
</reference>
<dbReference type="Proteomes" id="UP000095287">
    <property type="component" value="Unplaced"/>
</dbReference>
<feature type="region of interest" description="Disordered" evidence="1">
    <location>
        <begin position="1"/>
        <end position="92"/>
    </location>
</feature>
<accession>A0A1I7Z841</accession>
<dbReference type="WBParaSite" id="L893_g23731.t1">
    <property type="protein sequence ID" value="L893_g23731.t1"/>
    <property type="gene ID" value="L893_g23731"/>
</dbReference>
<keyword evidence="2" id="KW-1185">Reference proteome</keyword>
<dbReference type="AlphaFoldDB" id="A0A1I7Z841"/>
<feature type="compositionally biased region" description="Polar residues" evidence="1">
    <location>
        <begin position="22"/>
        <end position="34"/>
    </location>
</feature>
<evidence type="ECO:0000313" key="2">
    <source>
        <dbReference type="Proteomes" id="UP000095287"/>
    </source>
</evidence>
<evidence type="ECO:0000256" key="1">
    <source>
        <dbReference type="SAM" id="MobiDB-lite"/>
    </source>
</evidence>
<name>A0A1I7Z841_9BILA</name>
<feature type="compositionally biased region" description="Basic residues" evidence="1">
    <location>
        <begin position="43"/>
        <end position="55"/>
    </location>
</feature>
<proteinExistence type="predicted"/>
<organism evidence="2 3">
    <name type="scientific">Steinernema glaseri</name>
    <dbReference type="NCBI Taxonomy" id="37863"/>
    <lineage>
        <taxon>Eukaryota</taxon>
        <taxon>Metazoa</taxon>
        <taxon>Ecdysozoa</taxon>
        <taxon>Nematoda</taxon>
        <taxon>Chromadorea</taxon>
        <taxon>Rhabditida</taxon>
        <taxon>Tylenchina</taxon>
        <taxon>Panagrolaimomorpha</taxon>
        <taxon>Strongyloidoidea</taxon>
        <taxon>Steinernematidae</taxon>
        <taxon>Steinernema</taxon>
    </lineage>
</organism>
<sequence>MYDQHGHCDPNQPKYHLIGANRGQQGTPKTASKTQVDEEPLRWRRHHQNRRKLRTRPPAPPPPLSYQSGTPNALAPGQRTISPEASSPPALVSETAADGDDKFAVNRRGLCWHVAAPSEQKSDATGRLGYRWWDCGGNTPGLKEIPEKEHCAMGKLPLNKAQKSEKTKNRADTDEEQNKARALHTKRYLYAFPVKKEVKTKGEAYVLRPY</sequence>
<feature type="region of interest" description="Disordered" evidence="1">
    <location>
        <begin position="161"/>
        <end position="180"/>
    </location>
</feature>
<protein>
    <submittedName>
        <fullName evidence="3">Uncharacterized protein</fullName>
    </submittedName>
</protein>
<feature type="compositionally biased region" description="Basic and acidic residues" evidence="1">
    <location>
        <begin position="162"/>
        <end position="179"/>
    </location>
</feature>